<dbReference type="InterPro" id="IPR039384">
    <property type="entry name" value="HINT"/>
</dbReference>
<dbReference type="SUPFAM" id="SSF54197">
    <property type="entry name" value="HIT-like"/>
    <property type="match status" value="1"/>
</dbReference>
<reference evidence="5" key="1">
    <citation type="submission" date="2023-03" db="EMBL/GenBank/DDBJ databases">
        <authorList>
            <person name="Shen W."/>
            <person name="Cai J."/>
        </authorList>
    </citation>
    <scope>NUCLEOTIDE SEQUENCE</scope>
    <source>
        <strain evidence="5">B226-2</strain>
    </source>
</reference>
<dbReference type="CDD" id="cd01277">
    <property type="entry name" value="HINT_subgroup"/>
    <property type="match status" value="1"/>
</dbReference>
<evidence type="ECO:0000256" key="3">
    <source>
        <dbReference type="PROSITE-ProRule" id="PRU00464"/>
    </source>
</evidence>
<dbReference type="PANTHER" id="PTHR46648:SF1">
    <property type="entry name" value="ADENOSINE 5'-MONOPHOSPHORAMIDASE HNT1"/>
    <property type="match status" value="1"/>
</dbReference>
<dbReference type="PROSITE" id="PS51084">
    <property type="entry name" value="HIT_2"/>
    <property type="match status" value="1"/>
</dbReference>
<feature type="short sequence motif" description="Histidine triad motif" evidence="2 3">
    <location>
        <begin position="106"/>
        <end position="110"/>
    </location>
</feature>
<dbReference type="FunFam" id="3.30.428.10:FF:000014">
    <property type="entry name" value="Putative histidine triad (HIT) protein"/>
    <property type="match status" value="1"/>
</dbReference>
<organism evidence="5 6">
    <name type="scientific">Enterococcus asini</name>
    <dbReference type="NCBI Taxonomy" id="57732"/>
    <lineage>
        <taxon>Bacteria</taxon>
        <taxon>Bacillati</taxon>
        <taxon>Bacillota</taxon>
        <taxon>Bacilli</taxon>
        <taxon>Lactobacillales</taxon>
        <taxon>Enterococcaceae</taxon>
        <taxon>Enterococcus</taxon>
    </lineage>
</organism>
<accession>A0AAW8TV84</accession>
<dbReference type="InterPro" id="IPR001310">
    <property type="entry name" value="Histidine_triad_HIT"/>
</dbReference>
<sequence length="149" mass="17165">MSRKWAISLTDCIFCKIINQEIPSYKVYEDEAVYAFLDLSQVTPGHTLVVPKKHVTDIFEYDEDLAKEVFSRIPKIARAIEKAFPDCQGMNILNNNKELAYQSVFHSHIHLIPRYSKEDDFSIHFGNHQDELTESEMTAIAKKITDTLA</sequence>
<evidence type="ECO:0000259" key="4">
    <source>
        <dbReference type="PROSITE" id="PS51084"/>
    </source>
</evidence>
<gene>
    <name evidence="5" type="ORF">P7H43_03635</name>
</gene>
<dbReference type="Gene3D" id="3.30.428.10">
    <property type="entry name" value="HIT-like"/>
    <property type="match status" value="1"/>
</dbReference>
<dbReference type="PANTHER" id="PTHR46648">
    <property type="entry name" value="HIT FAMILY PROTEIN 1"/>
    <property type="match status" value="1"/>
</dbReference>
<dbReference type="AlphaFoldDB" id="A0AAW8TV84"/>
<evidence type="ECO:0000313" key="6">
    <source>
        <dbReference type="Proteomes" id="UP001256711"/>
    </source>
</evidence>
<dbReference type="GO" id="GO:0009117">
    <property type="term" value="P:nucleotide metabolic process"/>
    <property type="evidence" value="ECO:0007669"/>
    <property type="project" value="TreeGrafter"/>
</dbReference>
<feature type="domain" description="HIT" evidence="4">
    <location>
        <begin position="13"/>
        <end position="123"/>
    </location>
</feature>
<feature type="active site" description="Tele-AMP-histidine intermediate" evidence="1">
    <location>
        <position position="108"/>
    </location>
</feature>
<dbReference type="EMBL" id="JARQBJ010000002">
    <property type="protein sequence ID" value="MDT2809564.1"/>
    <property type="molecule type" value="Genomic_DNA"/>
</dbReference>
<proteinExistence type="predicted"/>
<dbReference type="GO" id="GO:0003824">
    <property type="term" value="F:catalytic activity"/>
    <property type="evidence" value="ECO:0007669"/>
    <property type="project" value="InterPro"/>
</dbReference>
<evidence type="ECO:0000256" key="2">
    <source>
        <dbReference type="PIRSR" id="PIRSR601310-3"/>
    </source>
</evidence>
<name>A0AAW8TV84_9ENTE</name>
<dbReference type="InterPro" id="IPR011146">
    <property type="entry name" value="HIT-like"/>
</dbReference>
<evidence type="ECO:0000256" key="1">
    <source>
        <dbReference type="PIRSR" id="PIRSR601310-1"/>
    </source>
</evidence>
<dbReference type="PROSITE" id="PS00892">
    <property type="entry name" value="HIT_1"/>
    <property type="match status" value="1"/>
</dbReference>
<dbReference type="Proteomes" id="UP001256711">
    <property type="component" value="Unassembled WGS sequence"/>
</dbReference>
<dbReference type="PRINTS" id="PR00332">
    <property type="entry name" value="HISTRIAD"/>
</dbReference>
<dbReference type="Pfam" id="PF01230">
    <property type="entry name" value="HIT"/>
    <property type="match status" value="1"/>
</dbReference>
<evidence type="ECO:0000313" key="5">
    <source>
        <dbReference type="EMBL" id="MDT2809564.1"/>
    </source>
</evidence>
<comment type="caution">
    <text evidence="5">The sequence shown here is derived from an EMBL/GenBank/DDBJ whole genome shotgun (WGS) entry which is preliminary data.</text>
</comment>
<dbReference type="InterPro" id="IPR019808">
    <property type="entry name" value="Histidine_triad_CS"/>
</dbReference>
<dbReference type="InterPro" id="IPR036265">
    <property type="entry name" value="HIT-like_sf"/>
</dbReference>
<protein>
    <submittedName>
        <fullName evidence="5">HIT family protein</fullName>
    </submittedName>
</protein>